<keyword evidence="5" id="KW-1185">Reference proteome</keyword>
<comment type="caution">
    <text evidence="4">The sequence shown here is derived from an EMBL/GenBank/DDBJ whole genome shotgun (WGS) entry which is preliminary data.</text>
</comment>
<dbReference type="GO" id="GO:0000151">
    <property type="term" value="C:ubiquitin ligase complex"/>
    <property type="evidence" value="ECO:0007669"/>
    <property type="project" value="TreeGrafter"/>
</dbReference>
<feature type="region of interest" description="Disordered" evidence="2">
    <location>
        <begin position="1"/>
        <end position="35"/>
    </location>
</feature>
<dbReference type="GO" id="GO:0097602">
    <property type="term" value="F:cullin family protein binding"/>
    <property type="evidence" value="ECO:0007669"/>
    <property type="project" value="TreeGrafter"/>
</dbReference>
<evidence type="ECO:0000313" key="5">
    <source>
        <dbReference type="Proteomes" id="UP001454036"/>
    </source>
</evidence>
<evidence type="ECO:0000313" key="4">
    <source>
        <dbReference type="EMBL" id="GAA0144410.1"/>
    </source>
</evidence>
<dbReference type="Proteomes" id="UP001454036">
    <property type="component" value="Unassembled WGS sequence"/>
</dbReference>
<dbReference type="GO" id="GO:0016874">
    <property type="term" value="F:ligase activity"/>
    <property type="evidence" value="ECO:0007669"/>
    <property type="project" value="UniProtKB-KW"/>
</dbReference>
<dbReference type="EMBL" id="BAABME010000641">
    <property type="protein sequence ID" value="GAA0144410.1"/>
    <property type="molecule type" value="Genomic_DNA"/>
</dbReference>
<dbReference type="InterPro" id="IPR014764">
    <property type="entry name" value="DCN-prot"/>
</dbReference>
<evidence type="ECO:0000259" key="3">
    <source>
        <dbReference type="PROSITE" id="PS51229"/>
    </source>
</evidence>
<dbReference type="InterPro" id="IPR005176">
    <property type="entry name" value="PONY_dom"/>
</dbReference>
<dbReference type="GO" id="GO:0031624">
    <property type="term" value="F:ubiquitin conjugating enzyme binding"/>
    <property type="evidence" value="ECO:0007669"/>
    <property type="project" value="TreeGrafter"/>
</dbReference>
<comment type="function">
    <text evidence="1">Neddylation of cullins play an essential role in the regulation of SCF-type complexes activity.</text>
</comment>
<dbReference type="AlphaFoldDB" id="A0AAV3P2E6"/>
<gene>
    <name evidence="4" type="ORF">LIER_04867</name>
</gene>
<dbReference type="Gene3D" id="1.10.238.200">
    <property type="entry name" value="Cullin, PONY binding domain"/>
    <property type="match status" value="1"/>
</dbReference>
<evidence type="ECO:0000256" key="1">
    <source>
        <dbReference type="RuleBase" id="RU410713"/>
    </source>
</evidence>
<proteinExistence type="predicted"/>
<dbReference type="PANTHER" id="PTHR12281">
    <property type="entry name" value="RP42 RELATED"/>
    <property type="match status" value="1"/>
</dbReference>
<dbReference type="Pfam" id="PF03556">
    <property type="entry name" value="Cullin_binding"/>
    <property type="match status" value="1"/>
</dbReference>
<accession>A0AAV3P2E6</accession>
<dbReference type="GO" id="GO:0032182">
    <property type="term" value="F:ubiquitin-like protein binding"/>
    <property type="evidence" value="ECO:0007669"/>
    <property type="project" value="TreeGrafter"/>
</dbReference>
<evidence type="ECO:0000256" key="2">
    <source>
        <dbReference type="SAM" id="MobiDB-lite"/>
    </source>
</evidence>
<feature type="compositionally biased region" description="Basic residues" evidence="2">
    <location>
        <begin position="1"/>
        <end position="11"/>
    </location>
</feature>
<dbReference type="Gene3D" id="1.10.238.10">
    <property type="entry name" value="EF-hand"/>
    <property type="match status" value="1"/>
</dbReference>
<feature type="domain" description="DCUN1" evidence="3">
    <location>
        <begin position="37"/>
        <end position="228"/>
    </location>
</feature>
<name>A0AAV3P2E6_LITER</name>
<dbReference type="PANTHER" id="PTHR12281:SF25">
    <property type="entry name" value="DEFECTIVE IN CULLIN NEDDYLATION PROTEIN"/>
    <property type="match status" value="1"/>
</dbReference>
<dbReference type="InterPro" id="IPR042460">
    <property type="entry name" value="DCN1-like_PONY"/>
</dbReference>
<dbReference type="PROSITE" id="PS51229">
    <property type="entry name" value="DCUN1"/>
    <property type="match status" value="1"/>
</dbReference>
<dbReference type="GO" id="GO:0045116">
    <property type="term" value="P:protein neddylation"/>
    <property type="evidence" value="ECO:0007669"/>
    <property type="project" value="TreeGrafter"/>
</dbReference>
<reference evidence="4 5" key="1">
    <citation type="submission" date="2024-01" db="EMBL/GenBank/DDBJ databases">
        <title>The complete chloroplast genome sequence of Lithospermum erythrorhizon: insights into the phylogenetic relationship among Boraginaceae species and the maternal lineages of purple gromwells.</title>
        <authorList>
            <person name="Okada T."/>
            <person name="Watanabe K."/>
        </authorList>
    </citation>
    <scope>NUCLEOTIDE SEQUENCE [LARGE SCALE GENOMIC DNA]</scope>
</reference>
<organism evidence="4 5">
    <name type="scientific">Lithospermum erythrorhizon</name>
    <name type="common">Purple gromwell</name>
    <name type="synonym">Lithospermum officinale var. erythrorhizon</name>
    <dbReference type="NCBI Taxonomy" id="34254"/>
    <lineage>
        <taxon>Eukaryota</taxon>
        <taxon>Viridiplantae</taxon>
        <taxon>Streptophyta</taxon>
        <taxon>Embryophyta</taxon>
        <taxon>Tracheophyta</taxon>
        <taxon>Spermatophyta</taxon>
        <taxon>Magnoliopsida</taxon>
        <taxon>eudicotyledons</taxon>
        <taxon>Gunneridae</taxon>
        <taxon>Pentapetalae</taxon>
        <taxon>asterids</taxon>
        <taxon>lamiids</taxon>
        <taxon>Boraginales</taxon>
        <taxon>Boraginaceae</taxon>
        <taxon>Boraginoideae</taxon>
        <taxon>Lithospermeae</taxon>
        <taxon>Lithospermum</taxon>
    </lineage>
</organism>
<keyword evidence="4" id="KW-0436">Ligase</keyword>
<sequence>MPPRQSKRKATKTGDSTPSKLPHLDNIRSASSKAASKKNDNVDEFFRTYANSLSDMIEPEGVERLCSDLNLDPTDVKVLMLAWKMKAEKQGYFTQDEWQRGLKALKVDTINKLKKSLPGLEKEVLKPDNFEDFYLYAFRYSLIEDKQKCIDIETACILLDIVLGSQFQIHVDLFKEFLQAQRDYKVINMDQWVNFYRFCKEIRFSDFEDYDASQAWPLILDNFVDWMKEKTSQC</sequence>
<protein>
    <recommendedName>
        <fullName evidence="1">Defective in cullin neddylation protein</fullName>
    </recommendedName>
</protein>